<evidence type="ECO:0000313" key="1">
    <source>
        <dbReference type="EMBL" id="GBM86835.1"/>
    </source>
</evidence>
<dbReference type="EMBL" id="BGPR01109713">
    <property type="protein sequence ID" value="GBM86835.1"/>
    <property type="molecule type" value="Genomic_DNA"/>
</dbReference>
<comment type="caution">
    <text evidence="1">The sequence shown here is derived from an EMBL/GenBank/DDBJ whole genome shotgun (WGS) entry which is preliminary data.</text>
</comment>
<gene>
    <name evidence="1" type="ORF">AVEN_110489_1</name>
    <name evidence="2" type="ORF">AVEN_219737_1</name>
</gene>
<accession>A0A4Y2JA96</accession>
<reference evidence="1 3" key="1">
    <citation type="journal article" date="2019" name="Sci. Rep.">
        <title>Orb-weaving spider Araneus ventricosus genome elucidates the spidroin gene catalogue.</title>
        <authorList>
            <person name="Kono N."/>
            <person name="Nakamura H."/>
            <person name="Ohtoshi R."/>
            <person name="Moran D.A.P."/>
            <person name="Shinohara A."/>
            <person name="Yoshida Y."/>
            <person name="Fujiwara M."/>
            <person name="Mori M."/>
            <person name="Tomita M."/>
            <person name="Arakawa K."/>
        </authorList>
    </citation>
    <scope>NUCLEOTIDE SEQUENCE [LARGE SCALE GENOMIC DNA]</scope>
</reference>
<evidence type="ECO:0000313" key="3">
    <source>
        <dbReference type="Proteomes" id="UP000499080"/>
    </source>
</evidence>
<dbReference type="EMBL" id="BGPR01109722">
    <property type="protein sequence ID" value="GBM86864.1"/>
    <property type="molecule type" value="Genomic_DNA"/>
</dbReference>
<dbReference type="Proteomes" id="UP000499080">
    <property type="component" value="Unassembled WGS sequence"/>
</dbReference>
<evidence type="ECO:0000313" key="2">
    <source>
        <dbReference type="EMBL" id="GBM86864.1"/>
    </source>
</evidence>
<protein>
    <submittedName>
        <fullName evidence="1">Uncharacterized protein</fullName>
    </submittedName>
</protein>
<dbReference type="AlphaFoldDB" id="A0A4Y2JA96"/>
<proteinExistence type="predicted"/>
<keyword evidence="3" id="KW-1185">Reference proteome</keyword>
<name>A0A4Y2JA96_ARAVE</name>
<sequence>PLKPGYFGRLRHELDSPNLGGHLPPHHLLQSSLKAHGNGLWLGDCSSYGRAATGGIFTSKSLRRDTALTLPLYPSDGRCNSSNAEARDLMIITGHGATPPVGGTHHHLERNYPLVCPFF</sequence>
<feature type="non-terminal residue" evidence="1">
    <location>
        <position position="1"/>
    </location>
</feature>
<organism evidence="1 3">
    <name type="scientific">Araneus ventricosus</name>
    <name type="common">Orbweaver spider</name>
    <name type="synonym">Epeira ventricosa</name>
    <dbReference type="NCBI Taxonomy" id="182803"/>
    <lineage>
        <taxon>Eukaryota</taxon>
        <taxon>Metazoa</taxon>
        <taxon>Ecdysozoa</taxon>
        <taxon>Arthropoda</taxon>
        <taxon>Chelicerata</taxon>
        <taxon>Arachnida</taxon>
        <taxon>Araneae</taxon>
        <taxon>Araneomorphae</taxon>
        <taxon>Entelegynae</taxon>
        <taxon>Araneoidea</taxon>
        <taxon>Araneidae</taxon>
        <taxon>Araneus</taxon>
    </lineage>
</organism>